<protein>
    <submittedName>
        <fullName evidence="4">Helix-turn-helix domain-containing protein</fullName>
    </submittedName>
</protein>
<dbReference type="RefSeq" id="WP_039269838.1">
    <property type="nucleotide sequence ID" value="NZ_CP015423.1"/>
</dbReference>
<name>A0A074LH43_PAEPO</name>
<keyword evidence="2" id="KW-0238">DNA-binding</keyword>
<evidence type="ECO:0000256" key="2">
    <source>
        <dbReference type="ARBA" id="ARBA00023125"/>
    </source>
</evidence>
<evidence type="ECO:0000256" key="1">
    <source>
        <dbReference type="ARBA" id="ARBA00023015"/>
    </source>
</evidence>
<proteinExistence type="predicted"/>
<dbReference type="SUPFAM" id="SSF51182">
    <property type="entry name" value="RmlC-like cupins"/>
    <property type="match status" value="1"/>
</dbReference>
<organism evidence="4 5">
    <name type="scientific">Paenibacillus polymyxa</name>
    <name type="common">Bacillus polymyxa</name>
    <dbReference type="NCBI Taxonomy" id="1406"/>
    <lineage>
        <taxon>Bacteria</taxon>
        <taxon>Bacillati</taxon>
        <taxon>Bacillota</taxon>
        <taxon>Bacilli</taxon>
        <taxon>Bacillales</taxon>
        <taxon>Paenibacillaceae</taxon>
        <taxon>Paenibacillus</taxon>
    </lineage>
</organism>
<dbReference type="InterPro" id="IPR001387">
    <property type="entry name" value="Cro/C1-type_HTH"/>
</dbReference>
<dbReference type="SMART" id="SM00530">
    <property type="entry name" value="HTH_XRE"/>
    <property type="match status" value="1"/>
</dbReference>
<gene>
    <name evidence="4" type="ORF">MF626_002296</name>
</gene>
<dbReference type="Pfam" id="PF01381">
    <property type="entry name" value="HTH_3"/>
    <property type="match status" value="1"/>
</dbReference>
<dbReference type="PANTHER" id="PTHR46797:SF23">
    <property type="entry name" value="HTH-TYPE TRANSCRIPTIONAL REGULATOR SUTR"/>
    <property type="match status" value="1"/>
</dbReference>
<dbReference type="GO" id="GO:0005829">
    <property type="term" value="C:cytosol"/>
    <property type="evidence" value="ECO:0007669"/>
    <property type="project" value="TreeGrafter"/>
</dbReference>
<dbReference type="InterPro" id="IPR011051">
    <property type="entry name" value="RmlC_Cupin_sf"/>
</dbReference>
<keyword evidence="1" id="KW-0805">Transcription regulation</keyword>
<dbReference type="InterPro" id="IPR014710">
    <property type="entry name" value="RmlC-like_jellyroll"/>
</dbReference>
<dbReference type="PROSITE" id="PS50943">
    <property type="entry name" value="HTH_CROC1"/>
    <property type="match status" value="1"/>
</dbReference>
<dbReference type="Gene3D" id="2.60.120.10">
    <property type="entry name" value="Jelly Rolls"/>
    <property type="match status" value="1"/>
</dbReference>
<dbReference type="Pfam" id="PF07883">
    <property type="entry name" value="Cupin_2"/>
    <property type="match status" value="1"/>
</dbReference>
<dbReference type="Proteomes" id="UP001055784">
    <property type="component" value="Chromosome"/>
</dbReference>
<evidence type="ECO:0000313" key="5">
    <source>
        <dbReference type="Proteomes" id="UP001055784"/>
    </source>
</evidence>
<reference evidence="4" key="1">
    <citation type="submission" date="2022-11" db="EMBL/GenBank/DDBJ databases">
        <authorList>
            <person name="Vasilchenko N.G."/>
            <person name="Prazdnova E.V."/>
            <person name="Gorovtsov A.V."/>
            <person name="Chistyakov V.A."/>
            <person name="Pak M.L."/>
        </authorList>
    </citation>
    <scope>NUCLEOTIDE SEQUENCE</scope>
    <source>
        <strain evidence="4">R 4.5</strain>
    </source>
</reference>
<dbReference type="GO" id="GO:0003677">
    <property type="term" value="F:DNA binding"/>
    <property type="evidence" value="ECO:0007669"/>
    <property type="project" value="UniProtKB-KW"/>
</dbReference>
<dbReference type="CDD" id="cd02209">
    <property type="entry name" value="cupin_XRE_C"/>
    <property type="match status" value="1"/>
</dbReference>
<dbReference type="AlphaFoldDB" id="A0A074LH43"/>
<keyword evidence="3" id="KW-0804">Transcription</keyword>
<sequence>MDSMQHIIGSNLAQIRKTRGLSLDKVAELTGVSKGMLAQIEKGKSNPTVTTLWKIANGLHVSFSTFLKEDPPQITKIRREDLHPVIDEDGNYFVYPVFPYHAEKKFEVFTVSLKPGFTHQAEKHLGEETILMIRGEMYFEMQGQQLKLSAGDAVQFQVSDIHTYRNDSEEDADFYVLIYYAD</sequence>
<dbReference type="Gene3D" id="1.10.260.40">
    <property type="entry name" value="lambda repressor-like DNA-binding domains"/>
    <property type="match status" value="1"/>
</dbReference>
<dbReference type="SUPFAM" id="SSF47413">
    <property type="entry name" value="lambda repressor-like DNA-binding domains"/>
    <property type="match status" value="1"/>
</dbReference>
<accession>A0A074LH43</accession>
<evidence type="ECO:0000313" key="4">
    <source>
        <dbReference type="EMBL" id="URJ52753.1"/>
    </source>
</evidence>
<dbReference type="InterPro" id="IPR050807">
    <property type="entry name" value="TransReg_Diox_bact_type"/>
</dbReference>
<dbReference type="EMBL" id="CP097770">
    <property type="protein sequence ID" value="URJ52753.1"/>
    <property type="molecule type" value="Genomic_DNA"/>
</dbReference>
<dbReference type="CDD" id="cd00093">
    <property type="entry name" value="HTH_XRE"/>
    <property type="match status" value="1"/>
</dbReference>
<evidence type="ECO:0000256" key="3">
    <source>
        <dbReference type="ARBA" id="ARBA00023163"/>
    </source>
</evidence>
<dbReference type="InterPro" id="IPR010982">
    <property type="entry name" value="Lambda_DNA-bd_dom_sf"/>
</dbReference>
<dbReference type="InterPro" id="IPR013096">
    <property type="entry name" value="Cupin_2"/>
</dbReference>
<dbReference type="GO" id="GO:0003700">
    <property type="term" value="F:DNA-binding transcription factor activity"/>
    <property type="evidence" value="ECO:0007669"/>
    <property type="project" value="TreeGrafter"/>
</dbReference>
<dbReference type="PANTHER" id="PTHR46797">
    <property type="entry name" value="HTH-TYPE TRANSCRIPTIONAL REGULATOR"/>
    <property type="match status" value="1"/>
</dbReference>